<proteinExistence type="predicted"/>
<accession>A0A1V2VPX7</accession>
<name>A0A1V2VPX7_9BURK</name>
<evidence type="ECO:0000313" key="2">
    <source>
        <dbReference type="Proteomes" id="UP000188543"/>
    </source>
</evidence>
<dbReference type="EMBL" id="MUTJ01000113">
    <property type="protein sequence ID" value="ONU73113.1"/>
    <property type="molecule type" value="Genomic_DNA"/>
</dbReference>
<protein>
    <submittedName>
        <fullName evidence="1">Flavin-nucleotide-binding protein</fullName>
    </submittedName>
</protein>
<dbReference type="PANTHER" id="PTHR34071:SF2">
    <property type="entry name" value="FLAVIN-NUCLEOTIDE-BINDING PROTEIN"/>
    <property type="match status" value="1"/>
</dbReference>
<organism evidence="1 2">
    <name type="scientific">Burkholderia cenocepacia</name>
    <dbReference type="NCBI Taxonomy" id="95486"/>
    <lineage>
        <taxon>Bacteria</taxon>
        <taxon>Pseudomonadati</taxon>
        <taxon>Pseudomonadota</taxon>
        <taxon>Betaproteobacteria</taxon>
        <taxon>Burkholderiales</taxon>
        <taxon>Burkholderiaceae</taxon>
        <taxon>Burkholderia</taxon>
        <taxon>Burkholderia cepacia complex</taxon>
    </lineage>
</organism>
<dbReference type="InterPro" id="IPR024747">
    <property type="entry name" value="Pyridox_Oxase-rel"/>
</dbReference>
<dbReference type="Proteomes" id="UP000188543">
    <property type="component" value="Unassembled WGS sequence"/>
</dbReference>
<dbReference type="Gene3D" id="2.30.110.10">
    <property type="entry name" value="Electron Transport, Fmn-binding Protein, Chain A"/>
    <property type="match status" value="1"/>
</dbReference>
<dbReference type="OrthoDB" id="116031at2"/>
<evidence type="ECO:0000313" key="1">
    <source>
        <dbReference type="EMBL" id="ONU73113.1"/>
    </source>
</evidence>
<dbReference type="Pfam" id="PF12900">
    <property type="entry name" value="Pyridox_ox_2"/>
    <property type="match status" value="1"/>
</dbReference>
<reference evidence="1 2" key="1">
    <citation type="submission" date="2016-08" db="EMBL/GenBank/DDBJ databases">
        <authorList>
            <person name="Seilhamer J.J."/>
        </authorList>
    </citation>
    <scope>NUCLEOTIDE SEQUENCE [LARGE SCALE GENOMIC DNA]</scope>
    <source>
        <strain evidence="1 2">VC14762</strain>
    </source>
</reference>
<sequence>MNDQTTFSSTSRTTIRRLPELASHDRTMLHHIVDDAYVCHIAFGDGQNTHCIPTAHWRRGDALYIHGSNGSRMIKALSAGAQACVAMTLLDGLVLARSAFNHSMNYRSAVIYGQFDVIDSSAEKRAALDALMDKIAPGRKHEARPGNSKELDATRVLRISMAEAAVKISDSLPSDKDQDLGLAVWAGILPLKTTRGAPVHADGNVAVPDYVRNWAD</sequence>
<dbReference type="InterPro" id="IPR012349">
    <property type="entry name" value="Split_barrel_FMN-bd"/>
</dbReference>
<comment type="caution">
    <text evidence="1">The sequence shown here is derived from an EMBL/GenBank/DDBJ whole genome shotgun (WGS) entry which is preliminary data.</text>
</comment>
<dbReference type="SUPFAM" id="SSF50475">
    <property type="entry name" value="FMN-binding split barrel"/>
    <property type="match status" value="1"/>
</dbReference>
<gene>
    <name evidence="1" type="ORF">A8E72_40185</name>
</gene>
<dbReference type="RefSeq" id="WP_077020951.1">
    <property type="nucleotide sequence ID" value="NZ_CADETK010000005.1"/>
</dbReference>
<dbReference type="PANTHER" id="PTHR34071">
    <property type="entry name" value="5-NITROIMIDAZOLE ANTIBIOTICS RESISTANCE PROTEIN, NIMA-FAMILY-RELATED PROTEIN-RELATED"/>
    <property type="match status" value="1"/>
</dbReference>
<dbReference type="AlphaFoldDB" id="A0A1V2VPX7"/>